<feature type="domain" description="O-antigen ligase-related" evidence="6">
    <location>
        <begin position="214"/>
        <end position="340"/>
    </location>
</feature>
<reference evidence="7" key="1">
    <citation type="journal article" date="2020" name="mSystems">
        <title>Genome- and Community-Level Interaction Insights into Carbon Utilization and Element Cycling Functions of Hydrothermarchaeota in Hydrothermal Sediment.</title>
        <authorList>
            <person name="Zhou Z."/>
            <person name="Liu Y."/>
            <person name="Xu W."/>
            <person name="Pan J."/>
            <person name="Luo Z.H."/>
            <person name="Li M."/>
        </authorList>
    </citation>
    <scope>NUCLEOTIDE SEQUENCE [LARGE SCALE GENOMIC DNA]</scope>
    <source>
        <strain evidence="7">SpSt-508</strain>
    </source>
</reference>
<keyword evidence="3 5" id="KW-1133">Transmembrane helix</keyword>
<evidence type="ECO:0000256" key="4">
    <source>
        <dbReference type="ARBA" id="ARBA00023136"/>
    </source>
</evidence>
<feature type="transmembrane region" description="Helical" evidence="5">
    <location>
        <begin position="176"/>
        <end position="194"/>
    </location>
</feature>
<feature type="transmembrane region" description="Helical" evidence="5">
    <location>
        <begin position="55"/>
        <end position="73"/>
    </location>
</feature>
<feature type="transmembrane region" description="Helical" evidence="5">
    <location>
        <begin position="134"/>
        <end position="155"/>
    </location>
</feature>
<evidence type="ECO:0000313" key="7">
    <source>
        <dbReference type="EMBL" id="HGT38164.1"/>
    </source>
</evidence>
<evidence type="ECO:0000259" key="6">
    <source>
        <dbReference type="Pfam" id="PF04932"/>
    </source>
</evidence>
<evidence type="ECO:0000256" key="5">
    <source>
        <dbReference type="SAM" id="Phobius"/>
    </source>
</evidence>
<dbReference type="AlphaFoldDB" id="A0A7C4QMC5"/>
<comment type="caution">
    <text evidence="7">The sequence shown here is derived from an EMBL/GenBank/DDBJ whole genome shotgun (WGS) entry which is preliminary data.</text>
</comment>
<feature type="transmembrane region" description="Helical" evidence="5">
    <location>
        <begin position="245"/>
        <end position="262"/>
    </location>
</feature>
<dbReference type="GO" id="GO:0016020">
    <property type="term" value="C:membrane"/>
    <property type="evidence" value="ECO:0007669"/>
    <property type="project" value="UniProtKB-SubCell"/>
</dbReference>
<evidence type="ECO:0000256" key="3">
    <source>
        <dbReference type="ARBA" id="ARBA00022989"/>
    </source>
</evidence>
<feature type="transmembrane region" description="Helical" evidence="5">
    <location>
        <begin position="223"/>
        <end position="239"/>
    </location>
</feature>
<dbReference type="PANTHER" id="PTHR37422:SF13">
    <property type="entry name" value="LIPOPOLYSACCHARIDE BIOSYNTHESIS PROTEIN PA4999-RELATED"/>
    <property type="match status" value="1"/>
</dbReference>
<dbReference type="EMBL" id="DSVQ01000006">
    <property type="protein sequence ID" value="HGT38164.1"/>
    <property type="molecule type" value="Genomic_DNA"/>
</dbReference>
<dbReference type="PANTHER" id="PTHR37422">
    <property type="entry name" value="TEICHURONIC ACID BIOSYNTHESIS PROTEIN TUAE"/>
    <property type="match status" value="1"/>
</dbReference>
<keyword evidence="2 5" id="KW-0812">Transmembrane</keyword>
<dbReference type="InterPro" id="IPR051533">
    <property type="entry name" value="WaaL-like"/>
</dbReference>
<feature type="transmembrane region" description="Helical" evidence="5">
    <location>
        <begin position="368"/>
        <end position="389"/>
    </location>
</feature>
<name>A0A7C4QMC5_9PLAN</name>
<organism evidence="7">
    <name type="scientific">Schlesneria paludicola</name>
    <dbReference type="NCBI Taxonomy" id="360056"/>
    <lineage>
        <taxon>Bacteria</taxon>
        <taxon>Pseudomonadati</taxon>
        <taxon>Planctomycetota</taxon>
        <taxon>Planctomycetia</taxon>
        <taxon>Planctomycetales</taxon>
        <taxon>Planctomycetaceae</taxon>
        <taxon>Schlesneria</taxon>
    </lineage>
</organism>
<feature type="transmembrane region" description="Helical" evidence="5">
    <location>
        <begin position="7"/>
        <end position="31"/>
    </location>
</feature>
<gene>
    <name evidence="7" type="ORF">ENS64_02685</name>
</gene>
<feature type="transmembrane region" description="Helical" evidence="5">
    <location>
        <begin position="85"/>
        <end position="104"/>
    </location>
</feature>
<feature type="transmembrane region" description="Helical" evidence="5">
    <location>
        <begin position="328"/>
        <end position="348"/>
    </location>
</feature>
<dbReference type="InterPro" id="IPR007016">
    <property type="entry name" value="O-antigen_ligase-rel_domated"/>
</dbReference>
<protein>
    <recommendedName>
        <fullName evidence="6">O-antigen ligase-related domain-containing protein</fullName>
    </recommendedName>
</protein>
<sequence length="418" mass="46797">MYLRTIVFLGIYLGLMAVAPFFPAAGVWGFVFESNYHPPYNRWWGEPLLSLGERWSYYIGAVMVASTLLHWPFQRQAPVFRHPETIFLALFTLNTFVVTSWAFVYSLSLKGAIDTAKWFLVYLCLVKTHSGRRWMSVVLLIYIVAAIDAGLECTFNPKRGRFVRGGPTTACFDENFVSAQMVSLLPLMGLYAVSPGVPKSIRLVCAGGVPFVLNVIAHGQSRGAFVALVAAAVAVPVFTKGPLRRWSILAVVVGALLAMRLFHDQFWERMWSIGTHHQDRSSTNRIDAWRDAWSLSIQDPLGYGAEAFDKGLPKSVTVSTHNMYLECLVAWGFQGALLWLAFLGVTLRSAYIISLTTLRRTDVDGRRLHIEAVGILCGMIGMLVASIFINRMRWEMWQMFAAYVVCLKNTVASSSRVT</sequence>
<keyword evidence="4 5" id="KW-0472">Membrane</keyword>
<proteinExistence type="predicted"/>
<evidence type="ECO:0000256" key="2">
    <source>
        <dbReference type="ARBA" id="ARBA00022692"/>
    </source>
</evidence>
<dbReference type="Pfam" id="PF04932">
    <property type="entry name" value="Wzy_C"/>
    <property type="match status" value="1"/>
</dbReference>
<evidence type="ECO:0000256" key="1">
    <source>
        <dbReference type="ARBA" id="ARBA00004141"/>
    </source>
</evidence>
<accession>A0A7C4QMC5</accession>
<comment type="subcellular location">
    <subcellularLocation>
        <location evidence="1">Membrane</location>
        <topology evidence="1">Multi-pass membrane protein</topology>
    </subcellularLocation>
</comment>